<reference evidence="3 4" key="1">
    <citation type="submission" date="2018-02" db="EMBL/GenBank/DDBJ databases">
        <title>Genome sequence of the basidiomycete white-rot fungus Phlebia centrifuga.</title>
        <authorList>
            <person name="Granchi Z."/>
            <person name="Peng M."/>
            <person name="de Vries R.P."/>
            <person name="Hilden K."/>
            <person name="Makela M.R."/>
            <person name="Grigoriev I."/>
            <person name="Riley R."/>
        </authorList>
    </citation>
    <scope>NUCLEOTIDE SEQUENCE [LARGE SCALE GENOMIC DNA]</scope>
    <source>
        <strain evidence="3 4">FBCC195</strain>
    </source>
</reference>
<dbReference type="PANTHER" id="PTHR22959:SF0">
    <property type="entry name" value="PARTNER OF Y14 AND MAGO"/>
    <property type="match status" value="1"/>
</dbReference>
<dbReference type="OrthoDB" id="21625at2759"/>
<feature type="compositionally biased region" description="Acidic residues" evidence="1">
    <location>
        <begin position="120"/>
        <end position="129"/>
    </location>
</feature>
<keyword evidence="4" id="KW-1185">Reference proteome</keyword>
<organism evidence="3 4">
    <name type="scientific">Hermanssonia centrifuga</name>
    <dbReference type="NCBI Taxonomy" id="98765"/>
    <lineage>
        <taxon>Eukaryota</taxon>
        <taxon>Fungi</taxon>
        <taxon>Dikarya</taxon>
        <taxon>Basidiomycota</taxon>
        <taxon>Agaricomycotina</taxon>
        <taxon>Agaricomycetes</taxon>
        <taxon>Polyporales</taxon>
        <taxon>Meruliaceae</taxon>
        <taxon>Hermanssonia</taxon>
    </lineage>
</organism>
<dbReference type="InterPro" id="IPR039333">
    <property type="entry name" value="PYM1"/>
</dbReference>
<comment type="caution">
    <text evidence="3">The sequence shown here is derived from an EMBL/GenBank/DDBJ whole genome shotgun (WGS) entry which is preliminary data.</text>
</comment>
<dbReference type="STRING" id="98765.A0A2R6NMJ2"/>
<evidence type="ECO:0000313" key="3">
    <source>
        <dbReference type="EMBL" id="PSR73613.1"/>
    </source>
</evidence>
<evidence type="ECO:0000259" key="2">
    <source>
        <dbReference type="SMART" id="SM01273"/>
    </source>
</evidence>
<feature type="compositionally biased region" description="Basic and acidic residues" evidence="1">
    <location>
        <begin position="20"/>
        <end position="37"/>
    </location>
</feature>
<dbReference type="InterPro" id="IPR015362">
    <property type="entry name" value="WIBG_mago-bd"/>
</dbReference>
<dbReference type="GO" id="GO:0035145">
    <property type="term" value="C:exon-exon junction complex"/>
    <property type="evidence" value="ECO:0007669"/>
    <property type="project" value="TreeGrafter"/>
</dbReference>
<sequence>MSKPDIIPNTTASGIALDPRTLERVIPESRRPDGTVRKEKKIRPGFTPQEDVRRFRGTRQAQMDVTALPKGHIIGWTPPPSSTQAKSTAGMSKSAKKNEKRKEKRKDKKDETVEKVKDNWEDDDEEDETAAPAVGQKATNQPKAGNGKTDAAAEDLADKLQKLDVR</sequence>
<dbReference type="GO" id="GO:1903259">
    <property type="term" value="P:exon-exon junction complex disassembly"/>
    <property type="evidence" value="ECO:0007669"/>
    <property type="project" value="InterPro"/>
</dbReference>
<dbReference type="Proteomes" id="UP000186601">
    <property type="component" value="Unassembled WGS sequence"/>
</dbReference>
<protein>
    <recommendedName>
        <fullName evidence="2">WIBG Mago-binding domain-containing protein</fullName>
    </recommendedName>
</protein>
<dbReference type="GO" id="GO:0005737">
    <property type="term" value="C:cytoplasm"/>
    <property type="evidence" value="ECO:0007669"/>
    <property type="project" value="TreeGrafter"/>
</dbReference>
<dbReference type="AlphaFoldDB" id="A0A2R6NMJ2"/>
<dbReference type="SMART" id="SM01273">
    <property type="entry name" value="Mago-bind"/>
    <property type="match status" value="1"/>
</dbReference>
<dbReference type="SUPFAM" id="SSF101931">
    <property type="entry name" value="Pym (Within the bgcn gene intron protein, WIBG), N-terminal domain"/>
    <property type="match status" value="1"/>
</dbReference>
<accession>A0A2R6NMJ2</accession>
<dbReference type="EMBL" id="MLYV02001069">
    <property type="protein sequence ID" value="PSR73613.1"/>
    <property type="molecule type" value="Genomic_DNA"/>
</dbReference>
<gene>
    <name evidence="3" type="ORF">PHLCEN_2v10532</name>
</gene>
<name>A0A2R6NMJ2_9APHY</name>
<feature type="compositionally biased region" description="Basic and acidic residues" evidence="1">
    <location>
        <begin position="108"/>
        <end position="119"/>
    </location>
</feature>
<evidence type="ECO:0000256" key="1">
    <source>
        <dbReference type="SAM" id="MobiDB-lite"/>
    </source>
</evidence>
<proteinExistence type="predicted"/>
<dbReference type="Pfam" id="PF09282">
    <property type="entry name" value="Mago-bind"/>
    <property type="match status" value="1"/>
</dbReference>
<feature type="region of interest" description="Disordered" evidence="1">
    <location>
        <begin position="1"/>
        <end position="166"/>
    </location>
</feature>
<dbReference type="InterPro" id="IPR036348">
    <property type="entry name" value="WIBG_N_sf"/>
</dbReference>
<feature type="domain" description="WIBG Mago-binding" evidence="2">
    <location>
        <begin position="22"/>
        <end position="48"/>
    </location>
</feature>
<evidence type="ECO:0000313" key="4">
    <source>
        <dbReference type="Proteomes" id="UP000186601"/>
    </source>
</evidence>
<dbReference type="PANTHER" id="PTHR22959">
    <property type="entry name" value="PYM PROTEIN"/>
    <property type="match status" value="1"/>
</dbReference>
<feature type="compositionally biased region" description="Basic and acidic residues" evidence="1">
    <location>
        <begin position="156"/>
        <end position="166"/>
    </location>
</feature>
<feature type="compositionally biased region" description="Polar residues" evidence="1">
    <location>
        <begin position="82"/>
        <end position="91"/>
    </location>
</feature>
<dbReference type="GO" id="GO:0003723">
    <property type="term" value="F:RNA binding"/>
    <property type="evidence" value="ECO:0007669"/>
    <property type="project" value="TreeGrafter"/>
</dbReference>